<feature type="region of interest" description="Disordered" evidence="6">
    <location>
        <begin position="48"/>
        <end position="90"/>
    </location>
</feature>
<proteinExistence type="predicted"/>
<keyword evidence="3" id="KW-0238">DNA-binding</keyword>
<organism evidence="8 9">
    <name type="scientific">Moelleriella libera RCEF 2490</name>
    <dbReference type="NCBI Taxonomy" id="1081109"/>
    <lineage>
        <taxon>Eukaryota</taxon>
        <taxon>Fungi</taxon>
        <taxon>Dikarya</taxon>
        <taxon>Ascomycota</taxon>
        <taxon>Pezizomycotina</taxon>
        <taxon>Sordariomycetes</taxon>
        <taxon>Hypocreomycetidae</taxon>
        <taxon>Hypocreales</taxon>
        <taxon>Clavicipitaceae</taxon>
        <taxon>Moelleriella</taxon>
    </lineage>
</organism>
<evidence type="ECO:0000313" key="8">
    <source>
        <dbReference type="EMBL" id="KZZ92445.1"/>
    </source>
</evidence>
<dbReference type="InterPro" id="IPR007219">
    <property type="entry name" value="XnlR_reg_dom"/>
</dbReference>
<evidence type="ECO:0000256" key="2">
    <source>
        <dbReference type="ARBA" id="ARBA00023015"/>
    </source>
</evidence>
<dbReference type="Proteomes" id="UP000078544">
    <property type="component" value="Unassembled WGS sequence"/>
</dbReference>
<keyword evidence="2" id="KW-0805">Transcription regulation</keyword>
<evidence type="ECO:0000259" key="7">
    <source>
        <dbReference type="SMART" id="SM00906"/>
    </source>
</evidence>
<dbReference type="InterPro" id="IPR052073">
    <property type="entry name" value="Amide_Lactam_Regulators"/>
</dbReference>
<keyword evidence="4" id="KW-0804">Transcription</keyword>
<dbReference type="Pfam" id="PF04082">
    <property type="entry name" value="Fungal_trans"/>
    <property type="match status" value="1"/>
</dbReference>
<accession>A0A167ZBP3</accession>
<evidence type="ECO:0000313" key="9">
    <source>
        <dbReference type="Proteomes" id="UP000078544"/>
    </source>
</evidence>
<feature type="compositionally biased region" description="Polar residues" evidence="6">
    <location>
        <begin position="79"/>
        <end position="89"/>
    </location>
</feature>
<name>A0A167ZBP3_9HYPO</name>
<dbReference type="SMART" id="SM00906">
    <property type="entry name" value="Fungal_trans"/>
    <property type="match status" value="1"/>
</dbReference>
<evidence type="ECO:0000256" key="3">
    <source>
        <dbReference type="ARBA" id="ARBA00023125"/>
    </source>
</evidence>
<feature type="compositionally biased region" description="Polar residues" evidence="6">
    <location>
        <begin position="123"/>
        <end position="138"/>
    </location>
</feature>
<gene>
    <name evidence="8" type="ORF">AAL_06071</name>
</gene>
<reference evidence="8 9" key="1">
    <citation type="journal article" date="2016" name="Genome Biol. Evol.">
        <title>Divergent and convergent evolution of fungal pathogenicity.</title>
        <authorList>
            <person name="Shang Y."/>
            <person name="Xiao G."/>
            <person name="Zheng P."/>
            <person name="Cen K."/>
            <person name="Zhan S."/>
            <person name="Wang C."/>
        </authorList>
    </citation>
    <scope>NUCLEOTIDE SEQUENCE [LARGE SCALE GENOMIC DNA]</scope>
    <source>
        <strain evidence="8 9">RCEF 2490</strain>
    </source>
</reference>
<comment type="caution">
    <text evidence="8">The sequence shown here is derived from an EMBL/GenBank/DDBJ whole genome shotgun (WGS) entry which is preliminary data.</text>
</comment>
<dbReference type="STRING" id="1081109.A0A167ZBP3"/>
<dbReference type="GO" id="GO:0003677">
    <property type="term" value="F:DNA binding"/>
    <property type="evidence" value="ECO:0007669"/>
    <property type="project" value="UniProtKB-KW"/>
</dbReference>
<keyword evidence="1" id="KW-0862">Zinc</keyword>
<dbReference type="AlphaFoldDB" id="A0A167ZBP3"/>
<evidence type="ECO:0000256" key="5">
    <source>
        <dbReference type="ARBA" id="ARBA00023242"/>
    </source>
</evidence>
<feature type="region of interest" description="Disordered" evidence="6">
    <location>
        <begin position="112"/>
        <end position="142"/>
    </location>
</feature>
<dbReference type="PANTHER" id="PTHR47171">
    <property type="entry name" value="FARA-RELATED"/>
    <property type="match status" value="1"/>
</dbReference>
<dbReference type="PANTHER" id="PTHR47171:SF6">
    <property type="entry name" value="SPECIFIC TRANSCRIPTION FACTOR, PUTATIVE (AFU_ORTHOLOGUE AFUA_2G06130)-RELATED"/>
    <property type="match status" value="1"/>
</dbReference>
<keyword evidence="9" id="KW-1185">Reference proteome</keyword>
<evidence type="ECO:0000256" key="4">
    <source>
        <dbReference type="ARBA" id="ARBA00023163"/>
    </source>
</evidence>
<evidence type="ECO:0000256" key="6">
    <source>
        <dbReference type="SAM" id="MobiDB-lite"/>
    </source>
</evidence>
<dbReference type="OrthoDB" id="10031947at2759"/>
<feature type="compositionally biased region" description="Basic and acidic residues" evidence="6">
    <location>
        <begin position="55"/>
        <end position="69"/>
    </location>
</feature>
<dbReference type="CDD" id="cd12148">
    <property type="entry name" value="fungal_TF_MHR"/>
    <property type="match status" value="1"/>
</dbReference>
<feature type="region of interest" description="Disordered" evidence="6">
    <location>
        <begin position="588"/>
        <end position="614"/>
    </location>
</feature>
<dbReference type="GO" id="GO:0008270">
    <property type="term" value="F:zinc ion binding"/>
    <property type="evidence" value="ECO:0007669"/>
    <property type="project" value="InterPro"/>
</dbReference>
<dbReference type="GO" id="GO:0006351">
    <property type="term" value="P:DNA-templated transcription"/>
    <property type="evidence" value="ECO:0007669"/>
    <property type="project" value="InterPro"/>
</dbReference>
<protein>
    <submittedName>
        <fullName evidence="8">Transcription factor</fullName>
    </submittedName>
</protein>
<evidence type="ECO:0000256" key="1">
    <source>
        <dbReference type="ARBA" id="ARBA00022833"/>
    </source>
</evidence>
<keyword evidence="5" id="KW-0539">Nucleus</keyword>
<feature type="domain" description="Xylanolytic transcriptional activator regulatory" evidence="7">
    <location>
        <begin position="329"/>
        <end position="398"/>
    </location>
</feature>
<dbReference type="EMBL" id="AZGY01000015">
    <property type="protein sequence ID" value="KZZ92445.1"/>
    <property type="molecule type" value="Genomic_DNA"/>
</dbReference>
<sequence>MSAAPPEANHVAAAVPARKVKFVASDPKRGGLPVKRKQVQQACAACRRKKRRCIHAQDAHEDPALDHAKAPGPSPPSPQDFSSTMSVGSTPLARPMAQAHENNVRHTAALTDSSYRDQPPVAASNSPQSNAPKHQSSRFVGDLNPEGMFLEATASTSARASSQKGDVGIWLSSGAFGSTGQSSQFITSRPPPLMDRFLLPFVREHCLSCLPPPEDLARLKHCYVKKVHAIFPVIPISDLDSNTDHPCNVLLRQLICLAAAADPELTEHFRLQNRGPGLLSPQDFSHSLSSSIRAILETSLITDRVLHIQALIMLSLYTQPTCAEEADLPAQLGGRAIHHIQTLGLHLLRYDAPNCDDLENLFCCVWALDRINAAEYGRPCLIHERDVGADLEACIRKRPPCFRLFLSVVQWLDQVIDLYRPGPSAEASGTTRFAYIDLPVLEAMIVNAGALKVPSSLIATIEAFYHAVIILSCRLPRPGTVSAASTLPPPSANARRSLAAERIACAMTRDHLSPMPFIPYAVSLALSVEYRKMRHSRLPMFRARAMSAFRRNCELLRQYGDFSWSADVVASLGERVLREMERAATTLTIRDVSPTQADASTATPSQAAHAQQQSDGLAGSFGGINTAAGMDGAVDFSLIDAISGQDVFGHIDPSFNLDAVEDALEANLDIGLPLNWGDWGQFANNQ</sequence>